<gene>
    <name evidence="2" type="ORF">F511_20078</name>
</gene>
<keyword evidence="3" id="KW-1185">Reference proteome</keyword>
<dbReference type="AlphaFoldDB" id="A0A2Z7DHF2"/>
<dbReference type="OrthoDB" id="1936908at2759"/>
<dbReference type="Proteomes" id="UP000250235">
    <property type="component" value="Unassembled WGS sequence"/>
</dbReference>
<feature type="region of interest" description="Disordered" evidence="1">
    <location>
        <begin position="1"/>
        <end position="20"/>
    </location>
</feature>
<name>A0A2Z7DHF2_9LAMI</name>
<feature type="compositionally biased region" description="Basic and acidic residues" evidence="1">
    <location>
        <begin position="1"/>
        <end position="11"/>
    </location>
</feature>
<dbReference type="EMBL" id="KQ987767">
    <property type="protein sequence ID" value="KZV56838.1"/>
    <property type="molecule type" value="Genomic_DNA"/>
</dbReference>
<protein>
    <submittedName>
        <fullName evidence="2">Uncharacterized protein</fullName>
    </submittedName>
</protein>
<sequence length="98" mass="11277">MDQEEGKRDPPPHPPLDASGQLLAGLTRLLEQQCEAARRVRSEVVYERFRNMGSKEFSGTTDPFVVEDWIESMEMIFDVMDLRDDVTPRNPDYVEMSA</sequence>
<organism evidence="2 3">
    <name type="scientific">Dorcoceras hygrometricum</name>
    <dbReference type="NCBI Taxonomy" id="472368"/>
    <lineage>
        <taxon>Eukaryota</taxon>
        <taxon>Viridiplantae</taxon>
        <taxon>Streptophyta</taxon>
        <taxon>Embryophyta</taxon>
        <taxon>Tracheophyta</taxon>
        <taxon>Spermatophyta</taxon>
        <taxon>Magnoliopsida</taxon>
        <taxon>eudicotyledons</taxon>
        <taxon>Gunneridae</taxon>
        <taxon>Pentapetalae</taxon>
        <taxon>asterids</taxon>
        <taxon>lamiids</taxon>
        <taxon>Lamiales</taxon>
        <taxon>Gesneriaceae</taxon>
        <taxon>Didymocarpoideae</taxon>
        <taxon>Trichosporeae</taxon>
        <taxon>Loxocarpinae</taxon>
        <taxon>Dorcoceras</taxon>
    </lineage>
</organism>
<reference evidence="2 3" key="1">
    <citation type="journal article" date="2015" name="Proc. Natl. Acad. Sci. U.S.A.">
        <title>The resurrection genome of Boea hygrometrica: A blueprint for survival of dehydration.</title>
        <authorList>
            <person name="Xiao L."/>
            <person name="Yang G."/>
            <person name="Zhang L."/>
            <person name="Yang X."/>
            <person name="Zhao S."/>
            <person name="Ji Z."/>
            <person name="Zhou Q."/>
            <person name="Hu M."/>
            <person name="Wang Y."/>
            <person name="Chen M."/>
            <person name="Xu Y."/>
            <person name="Jin H."/>
            <person name="Xiao X."/>
            <person name="Hu G."/>
            <person name="Bao F."/>
            <person name="Hu Y."/>
            <person name="Wan P."/>
            <person name="Li L."/>
            <person name="Deng X."/>
            <person name="Kuang T."/>
            <person name="Xiang C."/>
            <person name="Zhu J.K."/>
            <person name="Oliver M.J."/>
            <person name="He Y."/>
        </authorList>
    </citation>
    <scope>NUCLEOTIDE SEQUENCE [LARGE SCALE GENOMIC DNA]</scope>
    <source>
        <strain evidence="3">cv. XS01</strain>
    </source>
</reference>
<evidence type="ECO:0000256" key="1">
    <source>
        <dbReference type="SAM" id="MobiDB-lite"/>
    </source>
</evidence>
<proteinExistence type="predicted"/>
<evidence type="ECO:0000313" key="3">
    <source>
        <dbReference type="Proteomes" id="UP000250235"/>
    </source>
</evidence>
<evidence type="ECO:0000313" key="2">
    <source>
        <dbReference type="EMBL" id="KZV56838.1"/>
    </source>
</evidence>
<accession>A0A2Z7DHF2</accession>